<gene>
    <name evidence="2" type="ORF">PGLA1383_LOCUS30538</name>
</gene>
<sequence length="103" mass="11864">MTTETQRIKDLDYGNNTNQIVPLISSTGFSKKARKRLQVKVAIKSSGMLFVVWSFVCCGFVCCRARFLMPRCLLVAFCLFVLCWRFGWQGWRWFPQLALVASS</sequence>
<comment type="caution">
    <text evidence="2">The sequence shown here is derived from an EMBL/GenBank/DDBJ whole genome shotgun (WGS) entry which is preliminary data.</text>
</comment>
<evidence type="ECO:0000313" key="2">
    <source>
        <dbReference type="EMBL" id="CAE8612750.1"/>
    </source>
</evidence>
<dbReference type="Proteomes" id="UP000654075">
    <property type="component" value="Unassembled WGS sequence"/>
</dbReference>
<evidence type="ECO:0000256" key="1">
    <source>
        <dbReference type="SAM" id="Phobius"/>
    </source>
</evidence>
<reference evidence="2" key="1">
    <citation type="submission" date="2021-02" db="EMBL/GenBank/DDBJ databases">
        <authorList>
            <person name="Dougan E. K."/>
            <person name="Rhodes N."/>
            <person name="Thang M."/>
            <person name="Chan C."/>
        </authorList>
    </citation>
    <scope>NUCLEOTIDE SEQUENCE</scope>
</reference>
<protein>
    <submittedName>
        <fullName evidence="2">Uncharacterized protein</fullName>
    </submittedName>
</protein>
<dbReference type="EMBL" id="CAJNNV010025154">
    <property type="protein sequence ID" value="CAE8612750.1"/>
    <property type="molecule type" value="Genomic_DNA"/>
</dbReference>
<name>A0A813FQ49_POLGL</name>
<keyword evidence="1" id="KW-0472">Membrane</keyword>
<keyword evidence="1" id="KW-0812">Transmembrane</keyword>
<feature type="transmembrane region" description="Helical" evidence="1">
    <location>
        <begin position="41"/>
        <end position="62"/>
    </location>
</feature>
<keyword evidence="3" id="KW-1185">Reference proteome</keyword>
<keyword evidence="1" id="KW-1133">Transmembrane helix</keyword>
<dbReference type="AlphaFoldDB" id="A0A813FQ49"/>
<accession>A0A813FQ49</accession>
<evidence type="ECO:0000313" key="3">
    <source>
        <dbReference type="Proteomes" id="UP000654075"/>
    </source>
</evidence>
<proteinExistence type="predicted"/>
<organism evidence="2 3">
    <name type="scientific">Polarella glacialis</name>
    <name type="common">Dinoflagellate</name>
    <dbReference type="NCBI Taxonomy" id="89957"/>
    <lineage>
        <taxon>Eukaryota</taxon>
        <taxon>Sar</taxon>
        <taxon>Alveolata</taxon>
        <taxon>Dinophyceae</taxon>
        <taxon>Suessiales</taxon>
        <taxon>Suessiaceae</taxon>
        <taxon>Polarella</taxon>
    </lineage>
</organism>
<feature type="transmembrane region" description="Helical" evidence="1">
    <location>
        <begin position="68"/>
        <end position="87"/>
    </location>
</feature>